<dbReference type="Pfam" id="PF00072">
    <property type="entry name" value="Response_reg"/>
    <property type="match status" value="1"/>
</dbReference>
<dbReference type="SMART" id="SM00448">
    <property type="entry name" value="REC"/>
    <property type="match status" value="1"/>
</dbReference>
<sequence length="233" mass="25329">MDDLDLTARPAPTAQRPLLGTTVLLIEDSRFASEAVRLLALRSGARIRRADCLASARRHLGLYQPGVAIIDLGLPDGPGLSLIEDLATAKRRPLVILGTSGQPRAEAEQSCLAAGADGFLPKPIESLAAFQTLILRHLPRDHWPNGLRPVGSDVISPDRLALCEDLVYAERVLEDPNVGTDYVANFLQGLARTCHDPELLAQSRGLAQTETDETRPKLQALIADRLRETRQVV</sequence>
<dbReference type="Proteomes" id="UP000786693">
    <property type="component" value="Unassembled WGS sequence"/>
</dbReference>
<evidence type="ECO:0000259" key="2">
    <source>
        <dbReference type="PROSITE" id="PS50110"/>
    </source>
</evidence>
<reference evidence="3 4" key="1">
    <citation type="submission" date="2021-05" db="EMBL/GenBank/DDBJ databases">
        <title>Bacteria Genome sequencing.</title>
        <authorList>
            <person name="Takabe Y."/>
            <person name="Nakajima Y."/>
            <person name="Suzuki S."/>
            <person name="Shiozaki T."/>
        </authorList>
    </citation>
    <scope>NUCLEOTIDE SEQUENCE [LARGE SCALE GENOMIC DNA]</scope>
    <source>
        <strain evidence="3 4">AI_62</strain>
    </source>
</reference>
<accession>A0ABQ4NKD6</accession>
<gene>
    <name evidence="3" type="ORF">JANAI62_15050</name>
</gene>
<evidence type="ECO:0000313" key="3">
    <source>
        <dbReference type="EMBL" id="GIT94882.1"/>
    </source>
</evidence>
<dbReference type="EMBL" id="BPFH01000002">
    <property type="protein sequence ID" value="GIT94882.1"/>
    <property type="molecule type" value="Genomic_DNA"/>
</dbReference>
<dbReference type="InterPro" id="IPR011006">
    <property type="entry name" value="CheY-like_superfamily"/>
</dbReference>
<protein>
    <recommendedName>
        <fullName evidence="2">Response regulatory domain-containing protein</fullName>
    </recommendedName>
</protein>
<comment type="caution">
    <text evidence="3">The sequence shown here is derived from an EMBL/GenBank/DDBJ whole genome shotgun (WGS) entry which is preliminary data.</text>
</comment>
<dbReference type="CDD" id="cd00156">
    <property type="entry name" value="REC"/>
    <property type="match status" value="1"/>
</dbReference>
<dbReference type="Gene3D" id="3.40.50.2300">
    <property type="match status" value="1"/>
</dbReference>
<organism evidence="3 4">
    <name type="scientific">Jannaschia pagri</name>
    <dbReference type="NCBI Taxonomy" id="2829797"/>
    <lineage>
        <taxon>Bacteria</taxon>
        <taxon>Pseudomonadati</taxon>
        <taxon>Pseudomonadota</taxon>
        <taxon>Alphaproteobacteria</taxon>
        <taxon>Rhodobacterales</taxon>
        <taxon>Roseobacteraceae</taxon>
        <taxon>Jannaschia</taxon>
    </lineage>
</organism>
<dbReference type="SUPFAM" id="SSF52172">
    <property type="entry name" value="CheY-like"/>
    <property type="match status" value="1"/>
</dbReference>
<name>A0ABQ4NKD6_9RHOB</name>
<dbReference type="InterPro" id="IPR001789">
    <property type="entry name" value="Sig_transdc_resp-reg_receiver"/>
</dbReference>
<feature type="modified residue" description="4-aspartylphosphate" evidence="1">
    <location>
        <position position="71"/>
    </location>
</feature>
<dbReference type="RefSeq" id="WP_220748377.1">
    <property type="nucleotide sequence ID" value="NZ_BPFH01000002.1"/>
</dbReference>
<dbReference type="PROSITE" id="PS50110">
    <property type="entry name" value="RESPONSE_REGULATORY"/>
    <property type="match status" value="1"/>
</dbReference>
<keyword evidence="1" id="KW-0597">Phosphoprotein</keyword>
<evidence type="ECO:0000256" key="1">
    <source>
        <dbReference type="PROSITE-ProRule" id="PRU00169"/>
    </source>
</evidence>
<evidence type="ECO:0000313" key="4">
    <source>
        <dbReference type="Proteomes" id="UP000786693"/>
    </source>
</evidence>
<proteinExistence type="predicted"/>
<feature type="domain" description="Response regulatory" evidence="2">
    <location>
        <begin position="22"/>
        <end position="137"/>
    </location>
</feature>
<keyword evidence="4" id="KW-1185">Reference proteome</keyword>